<proteinExistence type="predicted"/>
<organism evidence="3 4">
    <name type="scientific">Orbilia oligospora</name>
    <name type="common">Nematode-trapping fungus</name>
    <name type="synonym">Arthrobotrys oligospora</name>
    <dbReference type="NCBI Taxonomy" id="2813651"/>
    <lineage>
        <taxon>Eukaryota</taxon>
        <taxon>Fungi</taxon>
        <taxon>Dikarya</taxon>
        <taxon>Ascomycota</taxon>
        <taxon>Pezizomycotina</taxon>
        <taxon>Orbiliomycetes</taxon>
        <taxon>Orbiliales</taxon>
        <taxon>Orbiliaceae</taxon>
        <taxon>Orbilia</taxon>
    </lineage>
</organism>
<evidence type="ECO:0000313" key="4">
    <source>
        <dbReference type="Proteomes" id="UP000479691"/>
    </source>
</evidence>
<keyword evidence="2" id="KW-0812">Transmembrane</keyword>
<sequence length="159" mass="18512">MYLDISNTLDICDFTSSFFHIFQRWGSSYFLVSEILLFLTIFALGVCVCSFPSSFYHHISVCNKRPRKTSPNRHETSKVEYGYERSLFLEPLLHTPNHMSLNFLSHPSFSHQKKNQRPFTHSSPGGTKTKSSFLRGDPSNRLRNSGLTLWWSFFQYQDA</sequence>
<keyword evidence="2" id="KW-0472">Membrane</keyword>
<evidence type="ECO:0000313" key="3">
    <source>
        <dbReference type="EMBL" id="KAF3164558.1"/>
    </source>
</evidence>
<keyword evidence="2" id="KW-1133">Transmembrane helix</keyword>
<dbReference type="EMBL" id="JAABOE010000113">
    <property type="protein sequence ID" value="KAF3164558.1"/>
    <property type="molecule type" value="Genomic_DNA"/>
</dbReference>
<accession>A0A7C8K5W1</accession>
<reference evidence="3 4" key="1">
    <citation type="submission" date="2019-06" db="EMBL/GenBank/DDBJ databases">
        <authorList>
            <person name="Palmer J.M."/>
        </authorList>
    </citation>
    <scope>NUCLEOTIDE SEQUENCE [LARGE SCALE GENOMIC DNA]</scope>
    <source>
        <strain evidence="3 4">TWF788</strain>
    </source>
</reference>
<comment type="caution">
    <text evidence="3">The sequence shown here is derived from an EMBL/GenBank/DDBJ whole genome shotgun (WGS) entry which is preliminary data.</text>
</comment>
<dbReference type="AlphaFoldDB" id="A0A7C8K5W1"/>
<gene>
    <name evidence="3" type="ORF">TWF788_001158</name>
</gene>
<feature type="transmembrane region" description="Helical" evidence="2">
    <location>
        <begin position="35"/>
        <end position="59"/>
    </location>
</feature>
<dbReference type="Proteomes" id="UP000479691">
    <property type="component" value="Unassembled WGS sequence"/>
</dbReference>
<feature type="compositionally biased region" description="Polar residues" evidence="1">
    <location>
        <begin position="117"/>
        <end position="132"/>
    </location>
</feature>
<name>A0A7C8K5W1_ORBOL</name>
<evidence type="ECO:0000256" key="1">
    <source>
        <dbReference type="SAM" id="MobiDB-lite"/>
    </source>
</evidence>
<protein>
    <submittedName>
        <fullName evidence="3">Uncharacterized protein</fullName>
    </submittedName>
</protein>
<evidence type="ECO:0000256" key="2">
    <source>
        <dbReference type="SAM" id="Phobius"/>
    </source>
</evidence>
<feature type="region of interest" description="Disordered" evidence="1">
    <location>
        <begin position="109"/>
        <end position="138"/>
    </location>
</feature>